<feature type="region of interest" description="Disordered" evidence="1">
    <location>
        <begin position="27"/>
        <end position="53"/>
    </location>
</feature>
<accession>A0ABS0C9B4</accession>
<gene>
    <name evidence="3" type="ORF">IU470_16825</name>
</gene>
<evidence type="ECO:0000313" key="4">
    <source>
        <dbReference type="Proteomes" id="UP000807309"/>
    </source>
</evidence>
<sequence>MTSGRNSWRLAVLAVGAALVLAGCESSADGNDQPTGNGKPSSQPSVATDAPSGYDTCKDIPQSVLDSEKLRRQDTANSDANGGLKWRGCVYGRTDGYFATITTTNVTVDMTRAKNFSGAEEFAVNGRKTITSRQSEGRREACVANVAMNNGSLDISVLNPASNRDTGQMDSCDIARMLAEKIAPTMPANA</sequence>
<feature type="signal peptide" evidence="2">
    <location>
        <begin position="1"/>
        <end position="28"/>
    </location>
</feature>
<evidence type="ECO:0000313" key="3">
    <source>
        <dbReference type="EMBL" id="MBF6226761.1"/>
    </source>
</evidence>
<name>A0ABS0C9B4_9NOCA</name>
<evidence type="ECO:0000256" key="1">
    <source>
        <dbReference type="SAM" id="MobiDB-lite"/>
    </source>
</evidence>
<feature type="chain" id="PRO_5046462943" evidence="2">
    <location>
        <begin position="29"/>
        <end position="190"/>
    </location>
</feature>
<feature type="compositionally biased region" description="Polar residues" evidence="1">
    <location>
        <begin position="28"/>
        <end position="46"/>
    </location>
</feature>
<organism evidence="3 4">
    <name type="scientific">Nocardia abscessus</name>
    <dbReference type="NCBI Taxonomy" id="120957"/>
    <lineage>
        <taxon>Bacteria</taxon>
        <taxon>Bacillati</taxon>
        <taxon>Actinomycetota</taxon>
        <taxon>Actinomycetes</taxon>
        <taxon>Mycobacteriales</taxon>
        <taxon>Nocardiaceae</taxon>
        <taxon>Nocardia</taxon>
    </lineage>
</organism>
<proteinExistence type="predicted"/>
<comment type="caution">
    <text evidence="3">The sequence shown here is derived from an EMBL/GenBank/DDBJ whole genome shotgun (WGS) entry which is preliminary data.</text>
</comment>
<keyword evidence="2" id="KW-0732">Signal</keyword>
<dbReference type="PROSITE" id="PS51257">
    <property type="entry name" value="PROKAR_LIPOPROTEIN"/>
    <property type="match status" value="1"/>
</dbReference>
<reference evidence="3 4" key="1">
    <citation type="submission" date="2020-10" db="EMBL/GenBank/DDBJ databases">
        <title>Identification of Nocardia species via Next-generation sequencing and recognition of intraspecies genetic diversity.</title>
        <authorList>
            <person name="Li P."/>
            <person name="Li P."/>
            <person name="Lu B."/>
        </authorList>
    </citation>
    <scope>NUCLEOTIDE SEQUENCE [LARGE SCALE GENOMIC DNA]</scope>
    <source>
        <strain evidence="3 4">N-11</strain>
    </source>
</reference>
<dbReference type="RefSeq" id="WP_195033848.1">
    <property type="nucleotide sequence ID" value="NZ_JADLRE010000012.1"/>
</dbReference>
<evidence type="ECO:0000256" key="2">
    <source>
        <dbReference type="SAM" id="SignalP"/>
    </source>
</evidence>
<dbReference type="Pfam" id="PF12079">
    <property type="entry name" value="DUF3558"/>
    <property type="match status" value="1"/>
</dbReference>
<dbReference type="EMBL" id="JADLRE010000012">
    <property type="protein sequence ID" value="MBF6226761.1"/>
    <property type="molecule type" value="Genomic_DNA"/>
</dbReference>
<protein>
    <submittedName>
        <fullName evidence="3">DUF3558 domain-containing protein</fullName>
    </submittedName>
</protein>
<keyword evidence="4" id="KW-1185">Reference proteome</keyword>
<dbReference type="Proteomes" id="UP000807309">
    <property type="component" value="Unassembled WGS sequence"/>
</dbReference>
<dbReference type="InterPro" id="IPR024520">
    <property type="entry name" value="DUF3558"/>
</dbReference>